<organism evidence="4 5">
    <name type="scientific">Flavobacterium lacus</name>
    <dbReference type="NCBI Taxonomy" id="1353778"/>
    <lineage>
        <taxon>Bacteria</taxon>
        <taxon>Pseudomonadati</taxon>
        <taxon>Bacteroidota</taxon>
        <taxon>Flavobacteriia</taxon>
        <taxon>Flavobacteriales</taxon>
        <taxon>Flavobacteriaceae</taxon>
        <taxon>Flavobacterium</taxon>
    </lineage>
</organism>
<dbReference type="Gene3D" id="3.40.630.30">
    <property type="match status" value="1"/>
</dbReference>
<keyword evidence="1 4" id="KW-0808">Transferase</keyword>
<dbReference type="PANTHER" id="PTHR43072">
    <property type="entry name" value="N-ACETYLTRANSFERASE"/>
    <property type="match status" value="1"/>
</dbReference>
<feature type="domain" description="N-acetyltransferase" evidence="3">
    <location>
        <begin position="3"/>
        <end position="165"/>
    </location>
</feature>
<dbReference type="Pfam" id="PF13420">
    <property type="entry name" value="Acetyltransf_4"/>
    <property type="match status" value="1"/>
</dbReference>
<keyword evidence="2" id="KW-0012">Acyltransferase</keyword>
<dbReference type="InterPro" id="IPR016181">
    <property type="entry name" value="Acyl_CoA_acyltransferase"/>
</dbReference>
<sequence length="174" mass="19739">MTIQIRPYNKSDVSGILDIINDNILHSTSLYDYAPRSLAKQSDLLKDKTAKNFPVIVAEMDGKIAGFGMYGEFRFREAYRFTVEHSVYVSTDFKGKGIGGKLLQSLIELAKKQGLHTMIGVIDAENTQSILFHEKYGFKNVGIIKESGFKFNRWLDSVFMQLILEENALMKNTD</sequence>
<dbReference type="InterPro" id="IPR000182">
    <property type="entry name" value="GNAT_dom"/>
</dbReference>
<reference evidence="4 5" key="1">
    <citation type="submission" date="2018-06" db="EMBL/GenBank/DDBJ databases">
        <title>Genomic Encyclopedia of Type Strains, Phase III (KMG-III): the genomes of soil and plant-associated and newly described type strains.</title>
        <authorList>
            <person name="Whitman W."/>
        </authorList>
    </citation>
    <scope>NUCLEOTIDE SEQUENCE [LARGE SCALE GENOMIC DNA]</scope>
    <source>
        <strain evidence="4 5">CGMCC 1.12504</strain>
    </source>
</reference>
<evidence type="ECO:0000256" key="1">
    <source>
        <dbReference type="ARBA" id="ARBA00022679"/>
    </source>
</evidence>
<dbReference type="PROSITE" id="PS51186">
    <property type="entry name" value="GNAT"/>
    <property type="match status" value="1"/>
</dbReference>
<evidence type="ECO:0000259" key="3">
    <source>
        <dbReference type="PROSITE" id="PS51186"/>
    </source>
</evidence>
<dbReference type="GO" id="GO:0016747">
    <property type="term" value="F:acyltransferase activity, transferring groups other than amino-acyl groups"/>
    <property type="evidence" value="ECO:0007669"/>
    <property type="project" value="InterPro"/>
</dbReference>
<evidence type="ECO:0000313" key="4">
    <source>
        <dbReference type="EMBL" id="RAR46955.1"/>
    </source>
</evidence>
<keyword evidence="5" id="KW-1185">Reference proteome</keyword>
<dbReference type="Proteomes" id="UP000249518">
    <property type="component" value="Unassembled WGS sequence"/>
</dbReference>
<gene>
    <name evidence="4" type="ORF">B0I10_11371</name>
</gene>
<accession>A0A328WNT6</accession>
<evidence type="ECO:0000313" key="5">
    <source>
        <dbReference type="Proteomes" id="UP000249518"/>
    </source>
</evidence>
<evidence type="ECO:0000256" key="2">
    <source>
        <dbReference type="ARBA" id="ARBA00023315"/>
    </source>
</evidence>
<protein>
    <submittedName>
        <fullName evidence="4">Phosphinothricin acetyltransferase</fullName>
    </submittedName>
</protein>
<proteinExistence type="predicted"/>
<dbReference type="RefSeq" id="WP_112086866.1">
    <property type="nucleotide sequence ID" value="NZ_QLSV01000013.1"/>
</dbReference>
<dbReference type="SUPFAM" id="SSF55729">
    <property type="entry name" value="Acyl-CoA N-acyltransferases (Nat)"/>
    <property type="match status" value="1"/>
</dbReference>
<comment type="caution">
    <text evidence="4">The sequence shown here is derived from an EMBL/GenBank/DDBJ whole genome shotgun (WGS) entry which is preliminary data.</text>
</comment>
<dbReference type="OrthoDB" id="9799096at2"/>
<dbReference type="EMBL" id="QLSV01000013">
    <property type="protein sequence ID" value="RAR46955.1"/>
    <property type="molecule type" value="Genomic_DNA"/>
</dbReference>
<dbReference type="AlphaFoldDB" id="A0A328WNT6"/>
<name>A0A328WNT6_9FLAO</name>
<dbReference type="CDD" id="cd04301">
    <property type="entry name" value="NAT_SF"/>
    <property type="match status" value="1"/>
</dbReference>
<dbReference type="PANTHER" id="PTHR43072:SF23">
    <property type="entry name" value="UPF0039 PROTEIN C11D3.02C"/>
    <property type="match status" value="1"/>
</dbReference>